<accession>A0A8E2AWC4</accession>
<dbReference type="AlphaFoldDB" id="A0A8E2AWC4"/>
<keyword evidence="4" id="KW-1185">Reference proteome</keyword>
<evidence type="ECO:0000313" key="3">
    <source>
        <dbReference type="EMBL" id="OCH89267.1"/>
    </source>
</evidence>
<dbReference type="EMBL" id="KV722431">
    <property type="protein sequence ID" value="OCH89267.1"/>
    <property type="molecule type" value="Genomic_DNA"/>
</dbReference>
<dbReference type="PANTHER" id="PTHR37019:SF2">
    <property type="entry name" value="EXPERA DOMAIN-CONTAINING PROTEIN"/>
    <property type="match status" value="1"/>
</dbReference>
<keyword evidence="1" id="KW-0812">Transmembrane</keyword>
<evidence type="ECO:0000256" key="1">
    <source>
        <dbReference type="SAM" id="Phobius"/>
    </source>
</evidence>
<dbReference type="Pfam" id="PF24803">
    <property type="entry name" value="DUF7704"/>
    <property type="match status" value="1"/>
</dbReference>
<protein>
    <recommendedName>
        <fullName evidence="2">DUF7704 domain-containing protein</fullName>
    </recommendedName>
</protein>
<feature type="transmembrane region" description="Helical" evidence="1">
    <location>
        <begin position="115"/>
        <end position="133"/>
    </location>
</feature>
<dbReference type="Proteomes" id="UP000250043">
    <property type="component" value="Unassembled WGS sequence"/>
</dbReference>
<reference evidence="3 4" key="1">
    <citation type="submission" date="2016-07" db="EMBL/GenBank/DDBJ databases">
        <title>Draft genome of the white-rot fungus Obba rivulosa 3A-2.</title>
        <authorList>
            <consortium name="DOE Joint Genome Institute"/>
            <person name="Miettinen O."/>
            <person name="Riley R."/>
            <person name="Acob R."/>
            <person name="Barry K."/>
            <person name="Cullen D."/>
            <person name="De Vries R."/>
            <person name="Hainaut M."/>
            <person name="Hatakka A."/>
            <person name="Henrissat B."/>
            <person name="Hilden K."/>
            <person name="Kuo R."/>
            <person name="Labutti K."/>
            <person name="Lipzen A."/>
            <person name="Makela M.R."/>
            <person name="Sandor L."/>
            <person name="Spatafora J.W."/>
            <person name="Grigoriev I.V."/>
            <person name="Hibbett D.S."/>
        </authorList>
    </citation>
    <scope>NUCLEOTIDE SEQUENCE [LARGE SCALE GENOMIC DNA]</scope>
    <source>
        <strain evidence="3 4">3A-2</strain>
    </source>
</reference>
<keyword evidence="1" id="KW-1133">Transmembrane helix</keyword>
<feature type="transmembrane region" description="Helical" evidence="1">
    <location>
        <begin position="79"/>
        <end position="95"/>
    </location>
</feature>
<keyword evidence="1" id="KW-0472">Membrane</keyword>
<evidence type="ECO:0000313" key="4">
    <source>
        <dbReference type="Proteomes" id="UP000250043"/>
    </source>
</evidence>
<feature type="transmembrane region" description="Helical" evidence="1">
    <location>
        <begin position="54"/>
        <end position="74"/>
    </location>
</feature>
<feature type="transmembrane region" description="Helical" evidence="1">
    <location>
        <begin position="12"/>
        <end position="34"/>
    </location>
</feature>
<organism evidence="3 4">
    <name type="scientific">Obba rivulosa</name>
    <dbReference type="NCBI Taxonomy" id="1052685"/>
    <lineage>
        <taxon>Eukaryota</taxon>
        <taxon>Fungi</taxon>
        <taxon>Dikarya</taxon>
        <taxon>Basidiomycota</taxon>
        <taxon>Agaricomycotina</taxon>
        <taxon>Agaricomycetes</taxon>
        <taxon>Polyporales</taxon>
        <taxon>Gelatoporiaceae</taxon>
        <taxon>Obba</taxon>
    </lineage>
</organism>
<feature type="domain" description="DUF7704" evidence="2">
    <location>
        <begin position="2"/>
        <end position="133"/>
    </location>
</feature>
<proteinExistence type="predicted"/>
<dbReference type="OrthoDB" id="2937326at2759"/>
<evidence type="ECO:0000259" key="2">
    <source>
        <dbReference type="Pfam" id="PF24803"/>
    </source>
</evidence>
<gene>
    <name evidence="3" type="ORF">OBBRIDRAFT_813253</name>
</gene>
<dbReference type="PANTHER" id="PTHR37019">
    <property type="entry name" value="CHROMOSOME 1, WHOLE GENOME SHOTGUN SEQUENCE"/>
    <property type="match status" value="1"/>
</dbReference>
<dbReference type="InterPro" id="IPR056121">
    <property type="entry name" value="DUF7704"/>
</dbReference>
<sequence length="153" mass="17525">MLPELYQLLSLYIEPISTVLTMLLIWFSPGAALFHRTLILRLKGAASMDVHSVMAMWQLGNCYLLLSLILTLVFRARKFIALVIADSDSIMWTFIGLPESLWCDLLWWNSMVHGNIMFVIMLLSGRLAWFAGIGHTKYAHRAQTVKEKPQCMH</sequence>
<name>A0A8E2AWC4_9APHY</name>